<keyword evidence="4" id="KW-0067">ATP-binding</keyword>
<dbReference type="InterPro" id="IPR006073">
    <property type="entry name" value="GTP-bd"/>
</dbReference>
<keyword evidence="2" id="KW-0479">Metal-binding</keyword>
<dbReference type="PROSITE" id="PS51880">
    <property type="entry name" value="TGS"/>
    <property type="match status" value="1"/>
</dbReference>
<dbReference type="InterPro" id="IPR004095">
    <property type="entry name" value="TGS"/>
</dbReference>
<dbReference type="EMBL" id="VXPY01000063">
    <property type="protein sequence ID" value="MYD90475.1"/>
    <property type="molecule type" value="Genomic_DNA"/>
</dbReference>
<dbReference type="AlphaFoldDB" id="A0A6B1DUJ3"/>
<reference evidence="8" key="1">
    <citation type="submission" date="2019-09" db="EMBL/GenBank/DDBJ databases">
        <title>Characterisation of the sponge microbiome using genome-centric metagenomics.</title>
        <authorList>
            <person name="Engelberts J.P."/>
            <person name="Robbins S.J."/>
            <person name="De Goeij J.M."/>
            <person name="Aranda M."/>
            <person name="Bell S.C."/>
            <person name="Webster N.S."/>
        </authorList>
    </citation>
    <scope>NUCLEOTIDE SEQUENCE</scope>
    <source>
        <strain evidence="8">SB0662_bin_9</strain>
    </source>
</reference>
<evidence type="ECO:0000256" key="3">
    <source>
        <dbReference type="ARBA" id="ARBA00022741"/>
    </source>
</evidence>
<dbReference type="Pfam" id="PF06071">
    <property type="entry name" value="YchF-GTPase_C"/>
    <property type="match status" value="1"/>
</dbReference>
<dbReference type="InterPro" id="IPR027417">
    <property type="entry name" value="P-loop_NTPase"/>
</dbReference>
<dbReference type="PANTHER" id="PTHR23305:SF18">
    <property type="entry name" value="OBG-TYPE G DOMAIN-CONTAINING PROTEIN"/>
    <property type="match status" value="1"/>
</dbReference>
<dbReference type="GO" id="GO:0016887">
    <property type="term" value="F:ATP hydrolysis activity"/>
    <property type="evidence" value="ECO:0007669"/>
    <property type="project" value="InterPro"/>
</dbReference>
<evidence type="ECO:0000313" key="8">
    <source>
        <dbReference type="EMBL" id="MYD90475.1"/>
    </source>
</evidence>
<dbReference type="GO" id="GO:0005737">
    <property type="term" value="C:cytoplasm"/>
    <property type="evidence" value="ECO:0007669"/>
    <property type="project" value="TreeGrafter"/>
</dbReference>
<dbReference type="GO" id="GO:0046872">
    <property type="term" value="F:metal ion binding"/>
    <property type="evidence" value="ECO:0007669"/>
    <property type="project" value="UniProtKB-KW"/>
</dbReference>
<feature type="domain" description="OBG-type G" evidence="6">
    <location>
        <begin position="3"/>
        <end position="364"/>
    </location>
</feature>
<dbReference type="SUPFAM" id="SSF81271">
    <property type="entry name" value="TGS-like"/>
    <property type="match status" value="1"/>
</dbReference>
<dbReference type="InterPro" id="IPR013029">
    <property type="entry name" value="YchF_C"/>
</dbReference>
<keyword evidence="5" id="KW-0460">Magnesium</keyword>
<dbReference type="GO" id="GO:0005525">
    <property type="term" value="F:GTP binding"/>
    <property type="evidence" value="ECO:0007669"/>
    <property type="project" value="InterPro"/>
</dbReference>
<protein>
    <submittedName>
        <fullName evidence="8">Redox-regulated ATPase YchF</fullName>
    </submittedName>
</protein>
<dbReference type="Gene3D" id="1.10.150.300">
    <property type="entry name" value="TGS-like domain"/>
    <property type="match status" value="1"/>
</dbReference>
<gene>
    <name evidence="8" type="primary">ychF</name>
    <name evidence="8" type="ORF">F4Y08_09105</name>
</gene>
<dbReference type="Gene3D" id="3.40.50.300">
    <property type="entry name" value="P-loop containing nucleotide triphosphate hydrolases"/>
    <property type="match status" value="1"/>
</dbReference>
<dbReference type="GO" id="GO:0005524">
    <property type="term" value="F:ATP binding"/>
    <property type="evidence" value="ECO:0007669"/>
    <property type="project" value="UniProtKB-KW"/>
</dbReference>
<sequence length="364" mass="39556">MSLSVGLIGLPNAGKSTTFNVLAGAPLAQTAAYPFTTVEPNRTLVEVQDDRLAVLGDLTGQRRRIPVRFEVLDIAGLVKGASRGEGLGNRFLAQVRECDALLQVVGYFDRSGETMKGDPLSSLEVVHQELILSDLQILETRIGSLTREAKGDRSLGPVLEMAMQLRAWLEDGRPANRHGQWESQEAAQLDQGLGLASGKPELVLLNHGDPAEGVIRGIRPEDVAASMELQGHRTVLLDAAVESELLELPEEDRALFRQELGLVDSGLDRVVTGCFGLLGLIRFYTLGDAEVRAWELPSGSTAVEAAGRIHTDFARGFIGADVVDFPSLRQAGSERRAREKGIVHTEGRTYQVVDGDVIRFRFNV</sequence>
<keyword evidence="3" id="KW-0547">Nucleotide-binding</keyword>
<dbReference type="InterPro" id="IPR012676">
    <property type="entry name" value="TGS-like"/>
</dbReference>
<dbReference type="PRINTS" id="PR00326">
    <property type="entry name" value="GTP1OBG"/>
</dbReference>
<evidence type="ECO:0000259" key="7">
    <source>
        <dbReference type="PROSITE" id="PS51880"/>
    </source>
</evidence>
<evidence type="ECO:0000256" key="1">
    <source>
        <dbReference type="ARBA" id="ARBA00001946"/>
    </source>
</evidence>
<feature type="domain" description="TGS" evidence="7">
    <location>
        <begin position="279"/>
        <end position="362"/>
    </location>
</feature>
<dbReference type="PIRSF" id="PIRSF006641">
    <property type="entry name" value="CHP00092"/>
    <property type="match status" value="1"/>
</dbReference>
<evidence type="ECO:0000256" key="4">
    <source>
        <dbReference type="ARBA" id="ARBA00022840"/>
    </source>
</evidence>
<dbReference type="InterPro" id="IPR012675">
    <property type="entry name" value="Beta-grasp_dom_sf"/>
</dbReference>
<dbReference type="InterPro" id="IPR004396">
    <property type="entry name" value="ATPase_YchF/OLA1"/>
</dbReference>
<dbReference type="SUPFAM" id="SSF52540">
    <property type="entry name" value="P-loop containing nucleoside triphosphate hydrolases"/>
    <property type="match status" value="1"/>
</dbReference>
<comment type="caution">
    <text evidence="8">The sequence shown here is derived from an EMBL/GenBank/DDBJ whole genome shotgun (WGS) entry which is preliminary data.</text>
</comment>
<evidence type="ECO:0000256" key="5">
    <source>
        <dbReference type="ARBA" id="ARBA00022842"/>
    </source>
</evidence>
<dbReference type="FunFam" id="3.10.20.30:FF:000001">
    <property type="entry name" value="Ribosome-binding ATPase YchF"/>
    <property type="match status" value="1"/>
</dbReference>
<evidence type="ECO:0000256" key="2">
    <source>
        <dbReference type="ARBA" id="ARBA00022723"/>
    </source>
</evidence>
<dbReference type="PROSITE" id="PS51710">
    <property type="entry name" value="G_OBG"/>
    <property type="match status" value="1"/>
</dbReference>
<accession>A0A6B1DUJ3</accession>
<dbReference type="InterPro" id="IPR023192">
    <property type="entry name" value="TGS-like_dom_sf"/>
</dbReference>
<organism evidence="8">
    <name type="scientific">Caldilineaceae bacterium SB0662_bin_9</name>
    <dbReference type="NCBI Taxonomy" id="2605258"/>
    <lineage>
        <taxon>Bacteria</taxon>
        <taxon>Bacillati</taxon>
        <taxon>Chloroflexota</taxon>
        <taxon>Caldilineae</taxon>
        <taxon>Caldilineales</taxon>
        <taxon>Caldilineaceae</taxon>
    </lineage>
</organism>
<dbReference type="InterPro" id="IPR031167">
    <property type="entry name" value="G_OBG"/>
</dbReference>
<dbReference type="Pfam" id="PF01926">
    <property type="entry name" value="MMR_HSR1"/>
    <property type="match status" value="1"/>
</dbReference>
<dbReference type="PANTHER" id="PTHR23305">
    <property type="entry name" value="OBG GTPASE FAMILY"/>
    <property type="match status" value="1"/>
</dbReference>
<comment type="cofactor">
    <cofactor evidence="1">
        <name>Mg(2+)</name>
        <dbReference type="ChEBI" id="CHEBI:18420"/>
    </cofactor>
</comment>
<name>A0A6B1DUJ3_9CHLR</name>
<dbReference type="Gene3D" id="3.10.20.30">
    <property type="match status" value="1"/>
</dbReference>
<proteinExistence type="predicted"/>
<evidence type="ECO:0000259" key="6">
    <source>
        <dbReference type="PROSITE" id="PS51710"/>
    </source>
</evidence>
<dbReference type="NCBIfam" id="TIGR00092">
    <property type="entry name" value="redox-regulated ATPase YchF"/>
    <property type="match status" value="1"/>
</dbReference>